<dbReference type="PANTHER" id="PTHR14107">
    <property type="entry name" value="WD REPEAT PROTEIN"/>
    <property type="match status" value="1"/>
</dbReference>
<feature type="compositionally biased region" description="Low complexity" evidence="4">
    <location>
        <begin position="1"/>
        <end position="20"/>
    </location>
</feature>
<dbReference type="EMBL" id="GHES01028144">
    <property type="protein sequence ID" value="MPA58703.1"/>
    <property type="molecule type" value="Transcribed_RNA"/>
</dbReference>
<keyword evidence="1 3" id="KW-0853">WD repeat</keyword>
<accession>A0A5B7AUD3</accession>
<dbReference type="PANTHER" id="PTHR14107:SF16">
    <property type="entry name" value="AT02583P"/>
    <property type="match status" value="1"/>
</dbReference>
<dbReference type="SUPFAM" id="SSF50978">
    <property type="entry name" value="WD40 repeat-like"/>
    <property type="match status" value="1"/>
</dbReference>
<organism evidence="5">
    <name type="scientific">Davidia involucrata</name>
    <name type="common">Dove tree</name>
    <dbReference type="NCBI Taxonomy" id="16924"/>
    <lineage>
        <taxon>Eukaryota</taxon>
        <taxon>Viridiplantae</taxon>
        <taxon>Streptophyta</taxon>
        <taxon>Embryophyta</taxon>
        <taxon>Tracheophyta</taxon>
        <taxon>Spermatophyta</taxon>
        <taxon>Magnoliopsida</taxon>
        <taxon>eudicotyledons</taxon>
        <taxon>Gunneridae</taxon>
        <taxon>Pentapetalae</taxon>
        <taxon>asterids</taxon>
        <taxon>Cornales</taxon>
        <taxon>Nyssaceae</taxon>
        <taxon>Davidia</taxon>
    </lineage>
</organism>
<dbReference type="InterPro" id="IPR051362">
    <property type="entry name" value="WD_repeat_creC_regulators"/>
</dbReference>
<dbReference type="InterPro" id="IPR001680">
    <property type="entry name" value="WD40_rpt"/>
</dbReference>
<evidence type="ECO:0000256" key="4">
    <source>
        <dbReference type="SAM" id="MobiDB-lite"/>
    </source>
</evidence>
<dbReference type="Gene3D" id="2.130.10.10">
    <property type="entry name" value="YVTN repeat-like/Quinoprotein amine dehydrogenase"/>
    <property type="match status" value="1"/>
</dbReference>
<sequence>MINSTSNTMMSSSSSAANNAQSPGLKTYFKTPEGRYKLQYEKTHPAGLLHYGHGKTVTQVTLAHLKDKPVQALPPSSSSVGVSSGVRSAAVRFLGGGNGSRALSFVGGNGGSKSVSGTSRIGSLAASSSNSVMGTSNFDGKGTYLIFNVSDTIFISDLNSQDKDPIKSIHFSNSNPICHAFVPDAKDVHDLLIGLNSGDVYSVSLRQQLQDVGKKLVGAQHYNKDGCVNNSRCTSIAWVPNGDGTFVVAHADGNLYVYEKSKDGSGDPSFPIIKDQTQFSVAHARYSKNPVARWHICQGSINSIAFSTDGTYIATVGRDGYLRVFDYKNEQLICGGKSYYGSLLCCSWSEDGKYILTGGEDDLVQVWSMEDRKVVAWGEGHNSWVSGVAFDPYWSPPSSEDVGENVVYRFGSVGQDTQLLLWDLAMDEIVVPLRRCPPGGSPTFSTGSQSAHWDSVIPVGTLQPAPSMRDVPKLSPLVAHRVHSEPLSGLIFTQESVLTACQEGHVKFWMRPAGHSESQPSNSEALLSPSLKEKTLLPGRVGGSSYKLSNS</sequence>
<dbReference type="InterPro" id="IPR036322">
    <property type="entry name" value="WD40_repeat_dom_sf"/>
</dbReference>
<dbReference type="Pfam" id="PF00400">
    <property type="entry name" value="WD40"/>
    <property type="match status" value="2"/>
</dbReference>
<feature type="repeat" description="WD" evidence="3">
    <location>
        <begin position="301"/>
        <end position="335"/>
    </location>
</feature>
<dbReference type="SMART" id="SM00320">
    <property type="entry name" value="WD40"/>
    <property type="match status" value="5"/>
</dbReference>
<dbReference type="InterPro" id="IPR015943">
    <property type="entry name" value="WD40/YVTN_repeat-like_dom_sf"/>
</dbReference>
<name>A0A5B7AUD3_DAVIN</name>
<proteinExistence type="predicted"/>
<dbReference type="PROSITE" id="PS50294">
    <property type="entry name" value="WD_REPEATS_REGION"/>
    <property type="match status" value="1"/>
</dbReference>
<feature type="region of interest" description="Disordered" evidence="4">
    <location>
        <begin position="1"/>
        <end position="28"/>
    </location>
</feature>
<evidence type="ECO:0000313" key="5">
    <source>
        <dbReference type="EMBL" id="MPA58703.1"/>
    </source>
</evidence>
<gene>
    <name evidence="5" type="ORF">Din_028144</name>
</gene>
<feature type="region of interest" description="Disordered" evidence="4">
    <location>
        <begin position="512"/>
        <end position="551"/>
    </location>
</feature>
<evidence type="ECO:0000256" key="1">
    <source>
        <dbReference type="ARBA" id="ARBA00022574"/>
    </source>
</evidence>
<keyword evidence="2" id="KW-0677">Repeat</keyword>
<evidence type="ECO:0000256" key="2">
    <source>
        <dbReference type="ARBA" id="ARBA00022737"/>
    </source>
</evidence>
<feature type="compositionally biased region" description="Polar residues" evidence="4">
    <location>
        <begin position="516"/>
        <end position="525"/>
    </location>
</feature>
<reference evidence="5" key="1">
    <citation type="submission" date="2019-08" db="EMBL/GenBank/DDBJ databases">
        <title>Reference gene set and small RNA set construction with multiple tissues from Davidia involucrata Baill.</title>
        <authorList>
            <person name="Yang H."/>
            <person name="Zhou C."/>
            <person name="Li G."/>
            <person name="Wang J."/>
            <person name="Gao P."/>
            <person name="Wang M."/>
            <person name="Wang R."/>
            <person name="Zhao Y."/>
        </authorList>
    </citation>
    <scope>NUCLEOTIDE SEQUENCE</scope>
    <source>
        <tissue evidence="5">Mixed with DoveR01_LX</tissue>
    </source>
</reference>
<dbReference type="AlphaFoldDB" id="A0A5B7AUD3"/>
<protein>
    <submittedName>
        <fullName evidence="5">Uncharacterized protein</fullName>
    </submittedName>
</protein>
<dbReference type="PROSITE" id="PS50082">
    <property type="entry name" value="WD_REPEATS_2"/>
    <property type="match status" value="2"/>
</dbReference>
<feature type="repeat" description="WD" evidence="3">
    <location>
        <begin position="336"/>
        <end position="377"/>
    </location>
</feature>
<evidence type="ECO:0000256" key="3">
    <source>
        <dbReference type="PROSITE-ProRule" id="PRU00221"/>
    </source>
</evidence>